<evidence type="ECO:0000259" key="6">
    <source>
        <dbReference type="PROSITE" id="PS50850"/>
    </source>
</evidence>
<dbReference type="InterPro" id="IPR020846">
    <property type="entry name" value="MFS_dom"/>
</dbReference>
<feature type="transmembrane region" description="Helical" evidence="5">
    <location>
        <begin position="229"/>
        <end position="249"/>
    </location>
</feature>
<feature type="transmembrane region" description="Helical" evidence="5">
    <location>
        <begin position="147"/>
        <end position="167"/>
    </location>
</feature>
<protein>
    <submittedName>
        <fullName evidence="7">MFS transporter</fullName>
    </submittedName>
</protein>
<feature type="transmembrane region" description="Helical" evidence="5">
    <location>
        <begin position="20"/>
        <end position="42"/>
    </location>
</feature>
<keyword evidence="2 5" id="KW-0812">Transmembrane</keyword>
<proteinExistence type="predicted"/>
<feature type="transmembrane region" description="Helical" evidence="5">
    <location>
        <begin position="270"/>
        <end position="293"/>
    </location>
</feature>
<comment type="subcellular location">
    <subcellularLocation>
        <location evidence="1">Cell membrane</location>
        <topology evidence="1">Multi-pass membrane protein</topology>
    </subcellularLocation>
</comment>
<feature type="transmembrane region" description="Helical" evidence="5">
    <location>
        <begin position="330"/>
        <end position="352"/>
    </location>
</feature>
<keyword evidence="8" id="KW-1185">Reference proteome</keyword>
<dbReference type="EMBL" id="JBHSCN010000003">
    <property type="protein sequence ID" value="MFC4242659.1"/>
    <property type="molecule type" value="Genomic_DNA"/>
</dbReference>
<reference evidence="8" key="1">
    <citation type="journal article" date="2019" name="Int. J. Syst. Evol. Microbiol.">
        <title>The Global Catalogue of Microorganisms (GCM) 10K type strain sequencing project: providing services to taxonomists for standard genome sequencing and annotation.</title>
        <authorList>
            <consortium name="The Broad Institute Genomics Platform"/>
            <consortium name="The Broad Institute Genome Sequencing Center for Infectious Disease"/>
            <person name="Wu L."/>
            <person name="Ma J."/>
        </authorList>
    </citation>
    <scope>NUCLEOTIDE SEQUENCE [LARGE SCALE GENOMIC DNA]</scope>
    <source>
        <strain evidence="8">CGMCC 1.10363</strain>
    </source>
</reference>
<feature type="transmembrane region" description="Helical" evidence="5">
    <location>
        <begin position="205"/>
        <end position="223"/>
    </location>
</feature>
<feature type="transmembrane region" description="Helical" evidence="5">
    <location>
        <begin position="117"/>
        <end position="135"/>
    </location>
</feature>
<keyword evidence="4 5" id="KW-0472">Membrane</keyword>
<evidence type="ECO:0000256" key="5">
    <source>
        <dbReference type="SAM" id="Phobius"/>
    </source>
</evidence>
<feature type="transmembrane region" description="Helical" evidence="5">
    <location>
        <begin position="173"/>
        <end position="193"/>
    </location>
</feature>
<dbReference type="PROSITE" id="PS50850">
    <property type="entry name" value="MFS"/>
    <property type="match status" value="1"/>
</dbReference>
<evidence type="ECO:0000256" key="2">
    <source>
        <dbReference type="ARBA" id="ARBA00022692"/>
    </source>
</evidence>
<evidence type="ECO:0000313" key="8">
    <source>
        <dbReference type="Proteomes" id="UP001595900"/>
    </source>
</evidence>
<feature type="transmembrane region" description="Helical" evidence="5">
    <location>
        <begin position="89"/>
        <end position="111"/>
    </location>
</feature>
<dbReference type="PRINTS" id="PR01036">
    <property type="entry name" value="TCRTETB"/>
</dbReference>
<dbReference type="RefSeq" id="WP_390227530.1">
    <property type="nucleotide sequence ID" value="NZ_JBHSCN010000003.1"/>
</dbReference>
<dbReference type="Pfam" id="PF07690">
    <property type="entry name" value="MFS_1"/>
    <property type="match status" value="1"/>
</dbReference>
<dbReference type="InterPro" id="IPR011701">
    <property type="entry name" value="MFS"/>
</dbReference>
<gene>
    <name evidence="7" type="ORF">ACFOYW_04675</name>
</gene>
<evidence type="ECO:0000256" key="1">
    <source>
        <dbReference type="ARBA" id="ARBA00004651"/>
    </source>
</evidence>
<organism evidence="7 8">
    <name type="scientific">Gryllotalpicola reticulitermitis</name>
    <dbReference type="NCBI Taxonomy" id="1184153"/>
    <lineage>
        <taxon>Bacteria</taxon>
        <taxon>Bacillati</taxon>
        <taxon>Actinomycetota</taxon>
        <taxon>Actinomycetes</taxon>
        <taxon>Micrococcales</taxon>
        <taxon>Microbacteriaceae</taxon>
        <taxon>Gryllotalpicola</taxon>
    </lineage>
</organism>
<dbReference type="PANTHER" id="PTHR23501:SF154">
    <property type="entry name" value="MULTIDRUG-EFFLUX TRANSPORTER RV1634-RELATED"/>
    <property type="match status" value="1"/>
</dbReference>
<comment type="caution">
    <text evidence="7">The sequence shown here is derived from an EMBL/GenBank/DDBJ whole genome shotgun (WGS) entry which is preliminary data.</text>
</comment>
<dbReference type="PANTHER" id="PTHR23501">
    <property type="entry name" value="MAJOR FACILITATOR SUPERFAMILY"/>
    <property type="match status" value="1"/>
</dbReference>
<accession>A0ABV8Q4C6</accession>
<feature type="domain" description="Major facilitator superfamily (MFS) profile" evidence="6">
    <location>
        <begin position="20"/>
        <end position="462"/>
    </location>
</feature>
<feature type="transmembrane region" description="Helical" evidence="5">
    <location>
        <begin position="299"/>
        <end position="318"/>
    </location>
</feature>
<dbReference type="Gene3D" id="1.20.1250.20">
    <property type="entry name" value="MFS general substrate transporter like domains"/>
    <property type="match status" value="2"/>
</dbReference>
<dbReference type="SUPFAM" id="SSF103473">
    <property type="entry name" value="MFS general substrate transporter"/>
    <property type="match status" value="1"/>
</dbReference>
<feature type="transmembrane region" description="Helical" evidence="5">
    <location>
        <begin position="400"/>
        <end position="421"/>
    </location>
</feature>
<feature type="transmembrane region" description="Helical" evidence="5">
    <location>
        <begin position="358"/>
        <end position="379"/>
    </location>
</feature>
<evidence type="ECO:0000256" key="4">
    <source>
        <dbReference type="ARBA" id="ARBA00023136"/>
    </source>
</evidence>
<feature type="transmembrane region" description="Helical" evidence="5">
    <location>
        <begin position="54"/>
        <end position="77"/>
    </location>
</feature>
<feature type="transmembrane region" description="Helical" evidence="5">
    <location>
        <begin position="441"/>
        <end position="460"/>
    </location>
</feature>
<dbReference type="InterPro" id="IPR036259">
    <property type="entry name" value="MFS_trans_sf"/>
</dbReference>
<keyword evidence="3 5" id="KW-1133">Transmembrane helix</keyword>
<dbReference type="Proteomes" id="UP001595900">
    <property type="component" value="Unassembled WGS sequence"/>
</dbReference>
<name>A0ABV8Q4C6_9MICO</name>
<evidence type="ECO:0000256" key="3">
    <source>
        <dbReference type="ARBA" id="ARBA00022989"/>
    </source>
</evidence>
<evidence type="ECO:0000313" key="7">
    <source>
        <dbReference type="EMBL" id="MFC4242659.1"/>
    </source>
</evidence>
<sequence length="480" mass="49439">MSEAQTARWSDLFAPSHRSVVVALAAGAFLFAVNVYLTTTIAPSLVSDIGGVALYAWTTTVFVFTALIGSTCAAVMLSAAGPRWAYRSGMIAIIVGTILCAVAPTMSVFLIGRLVQGFGSGLVYALAFALIRETLPPTLWPRASGMLSAMYGIATIVGPAIGGLAAQFGLWRIAFWVLVPVALYFLTIGARRLPRRAAVSSTSRVPVISIVLLAVGVFVIAGASVSATAGINVAGIIAAIVIFAGWLVYERLSGGRILPVETFSRRSPLGAYYVTMVLLVIASTVEVFVPYFAQHLQMLGALAAGYFGAAMAAGWSAGSMLLNGAQARRGLVMQLGPVISAVGLILLVIFAAQHSESAVIIVAVILGLVLLGWGVGMVWPHLVNGVLTSASERSEEIAGSSISTIQLVATAAGSAIAGLITNLGGLTTPGGISGAHNAARLLFAIFLIAPLVALPVIAVATRQHRRTAIAAEAIEGGEAA</sequence>